<dbReference type="PANTHER" id="PTHR31084">
    <property type="entry name" value="ALPHA-L-FUCOSIDASE 2"/>
    <property type="match status" value="1"/>
</dbReference>
<dbReference type="Pfam" id="PF21307">
    <property type="entry name" value="Glyco_hydro_95_C"/>
    <property type="match status" value="1"/>
</dbReference>
<evidence type="ECO:0000256" key="1">
    <source>
        <dbReference type="SAM" id="MobiDB-lite"/>
    </source>
</evidence>
<dbReference type="Pfam" id="PF14498">
    <property type="entry name" value="Glyco_hyd_65N_2"/>
    <property type="match status" value="2"/>
</dbReference>
<dbReference type="InterPro" id="IPR008928">
    <property type="entry name" value="6-hairpin_glycosidase_sf"/>
</dbReference>
<evidence type="ECO:0000259" key="5">
    <source>
        <dbReference type="Pfam" id="PF22124"/>
    </source>
</evidence>
<feature type="domain" description="Glycosyl hydrolase family 95 N-terminal" evidence="3">
    <location>
        <begin position="248"/>
        <end position="381"/>
    </location>
</feature>
<feature type="domain" description="Glycosyl hydrolase family 95 catalytic" evidence="5">
    <location>
        <begin position="408"/>
        <end position="795"/>
    </location>
</feature>
<dbReference type="PANTHER" id="PTHR31084:SF0">
    <property type="entry name" value="ALPHA-L-FUCOSIDASE 2"/>
    <property type="match status" value="1"/>
</dbReference>
<dbReference type="Pfam" id="PF22124">
    <property type="entry name" value="Glyco_hydro_95_cat"/>
    <property type="match status" value="1"/>
</dbReference>
<comment type="caution">
    <text evidence="6">The sequence shown here is derived from an EMBL/GenBank/DDBJ whole genome shotgun (WGS) entry which is preliminary data.</text>
</comment>
<dbReference type="RefSeq" id="WP_264487750.1">
    <property type="nucleotide sequence ID" value="NZ_JAPDDT010000005.1"/>
</dbReference>
<reference evidence="6 7" key="1">
    <citation type="submission" date="2022-10" db="EMBL/GenBank/DDBJ databases">
        <title>Luteolibacter arcticus strain CCTCC AB 2014275, whole genome shotgun sequencing project.</title>
        <authorList>
            <person name="Zhao G."/>
            <person name="Shen L."/>
        </authorList>
    </citation>
    <scope>NUCLEOTIDE SEQUENCE [LARGE SCALE GENOMIC DNA]</scope>
    <source>
        <strain evidence="6 7">CCTCC AB 2014275</strain>
    </source>
</reference>
<dbReference type="InterPro" id="IPR049053">
    <property type="entry name" value="AFCA-like_C"/>
</dbReference>
<dbReference type="InterPro" id="IPR027414">
    <property type="entry name" value="GH95_N_dom"/>
</dbReference>
<proteinExistence type="predicted"/>
<dbReference type="PIRSF" id="PIRSF007663">
    <property type="entry name" value="UCP007663"/>
    <property type="match status" value="1"/>
</dbReference>
<dbReference type="Gene3D" id="1.50.10.10">
    <property type="match status" value="1"/>
</dbReference>
<evidence type="ECO:0000313" key="6">
    <source>
        <dbReference type="EMBL" id="MCW1923641.1"/>
    </source>
</evidence>
<dbReference type="Proteomes" id="UP001320876">
    <property type="component" value="Unassembled WGS sequence"/>
</dbReference>
<dbReference type="EMBL" id="JAPDDT010000005">
    <property type="protein sequence ID" value="MCW1923641.1"/>
    <property type="molecule type" value="Genomic_DNA"/>
</dbReference>
<sequence length="896" mass="97020">MKSTLSLALIATAAAGPLEIRYDRPPGATQSGGGGASFGDANSATSSNWEGGAQPVGNGRIGAMIFGNPSRERIQFNDITLWTGGDNHSGGYDVNEFGCYQNFGDLFIELDGAASAHPPGTCASGQVPYNANEGPAAAADGNAATKWCIEPKGKDVVWQIELPEAEIIHTYAFTSGGDVPERDPQQWRLEGSLDGKTWNVLHEMKDQKPFAGRGETKNFTLPLGGKRAPLKHYRLTFPPNPGVSHFQLAEITLGKPPGAPENYSRTLDLATGVHTVTWKAGDATITRETFASHADDVIVVNFRSTGKLAGKLRLAGAHGETTSANASALAFTGELSNKLRYAARVAATSEGGTLAAKENALTFRDTGALTLILSAGTDYAMDPAKKFRSGADPVEAAAGKAKVALARKYDDLRTRHVAEFQKLMGRVTLDLGEAKAGDIKVRLEAYKKGSEDPALEALMFHYGRYLLLSSSRHSLPANLQGLWNDSNKPAWYADYHTNINIQMNYWQAEPANLAECAKPLHDWVIASIPGSRAATVKAFGEKTPGWTMRTSVNASGGNGWEWNLPSSAWLARHFWDYYAFTGDAKFLKEKAWPIFTDVSEFWLDHLVEKDGKLVVPKGWSPEHGPREDGVAHDQQIVWDLFTFTLDAAKELKIDDALTKKISAAREKLLGPQIGSWGQLMEWTTERPDLEKSGHRHTSHLYAVYPGNQINVSRTPDLAKAAALSLETRGTSGDSRRSWTWAWRTALWARLGEGDKAQAMIRGLLTHNTLDNLYTTHPPFQIDGNLGITAGICEMLVQSHAGEVAILPTLPKGWPTGSVKGLSARGGFEVDAAWKEGKLSEATLKSLLGKELVLRLSGNPAKVTLTRGDGKAVELAAKDGVFRLPTTKGESYRVALP</sequence>
<dbReference type="InterPro" id="IPR016518">
    <property type="entry name" value="Alpha-L-fucosidase"/>
</dbReference>
<evidence type="ECO:0000313" key="7">
    <source>
        <dbReference type="Proteomes" id="UP001320876"/>
    </source>
</evidence>
<feature type="domain" description="F5/8 type C" evidence="2">
    <location>
        <begin position="126"/>
        <end position="222"/>
    </location>
</feature>
<keyword evidence="7" id="KW-1185">Reference proteome</keyword>
<feature type="domain" description="Alpha fucosidase A-like C-terminal" evidence="4">
    <location>
        <begin position="797"/>
        <end position="893"/>
    </location>
</feature>
<gene>
    <name evidence="6" type="ORF">OKA05_13835</name>
</gene>
<dbReference type="SUPFAM" id="SSF49785">
    <property type="entry name" value="Galactose-binding domain-like"/>
    <property type="match status" value="1"/>
</dbReference>
<dbReference type="SUPFAM" id="SSF48208">
    <property type="entry name" value="Six-hairpin glycosidases"/>
    <property type="match status" value="1"/>
</dbReference>
<dbReference type="GO" id="GO:0016787">
    <property type="term" value="F:hydrolase activity"/>
    <property type="evidence" value="ECO:0007669"/>
    <property type="project" value="UniProtKB-KW"/>
</dbReference>
<feature type="domain" description="Glycosyl hydrolase family 95 N-terminal" evidence="3">
    <location>
        <begin position="46"/>
        <end position="93"/>
    </location>
</feature>
<dbReference type="Gene3D" id="2.60.120.260">
    <property type="entry name" value="Galactose-binding domain-like"/>
    <property type="match status" value="1"/>
</dbReference>
<dbReference type="Gene3D" id="2.70.98.50">
    <property type="entry name" value="putative glycoside hydrolase family protein from bacillus halodurans"/>
    <property type="match status" value="1"/>
</dbReference>
<dbReference type="InterPro" id="IPR054363">
    <property type="entry name" value="GH95_cat"/>
</dbReference>
<evidence type="ECO:0000259" key="2">
    <source>
        <dbReference type="Pfam" id="PF00754"/>
    </source>
</evidence>
<dbReference type="InterPro" id="IPR012341">
    <property type="entry name" value="6hp_glycosidase-like_sf"/>
</dbReference>
<dbReference type="Pfam" id="PF00754">
    <property type="entry name" value="F5_F8_type_C"/>
    <property type="match status" value="1"/>
</dbReference>
<organism evidence="6 7">
    <name type="scientific">Luteolibacter arcticus</name>
    <dbReference type="NCBI Taxonomy" id="1581411"/>
    <lineage>
        <taxon>Bacteria</taxon>
        <taxon>Pseudomonadati</taxon>
        <taxon>Verrucomicrobiota</taxon>
        <taxon>Verrucomicrobiia</taxon>
        <taxon>Verrucomicrobiales</taxon>
        <taxon>Verrucomicrobiaceae</taxon>
        <taxon>Luteolibacter</taxon>
    </lineage>
</organism>
<accession>A0ABT3GJI2</accession>
<feature type="region of interest" description="Disordered" evidence="1">
    <location>
        <begin position="20"/>
        <end position="54"/>
    </location>
</feature>
<evidence type="ECO:0000259" key="4">
    <source>
        <dbReference type="Pfam" id="PF21307"/>
    </source>
</evidence>
<dbReference type="InterPro" id="IPR008979">
    <property type="entry name" value="Galactose-bd-like_sf"/>
</dbReference>
<keyword evidence="6" id="KW-0378">Hydrolase</keyword>
<dbReference type="InterPro" id="IPR000421">
    <property type="entry name" value="FA58C"/>
</dbReference>
<feature type="compositionally biased region" description="Polar residues" evidence="1">
    <location>
        <begin position="40"/>
        <end position="49"/>
    </location>
</feature>
<name>A0ABT3GJI2_9BACT</name>
<evidence type="ECO:0000259" key="3">
    <source>
        <dbReference type="Pfam" id="PF14498"/>
    </source>
</evidence>
<protein>
    <submittedName>
        <fullName evidence="6">Glycoside hydrolase N-terminal domain-containing protein</fullName>
    </submittedName>
</protein>